<dbReference type="SMART" id="SM00318">
    <property type="entry name" value="SNc"/>
    <property type="match status" value="1"/>
</dbReference>
<dbReference type="Proteomes" id="UP000541470">
    <property type="component" value="Unassembled WGS sequence"/>
</dbReference>
<comment type="caution">
    <text evidence="2">The sequence shown here is derived from an EMBL/GenBank/DDBJ whole genome shotgun (WGS) entry which is preliminary data.</text>
</comment>
<dbReference type="SUPFAM" id="SSF50199">
    <property type="entry name" value="Staphylococcal nuclease"/>
    <property type="match status" value="1"/>
</dbReference>
<protein>
    <submittedName>
        <fullName evidence="2">Thermonuclease family protein</fullName>
    </submittedName>
</protein>
<dbReference type="AlphaFoldDB" id="A0A7Y0FUE6"/>
<keyword evidence="3" id="KW-1185">Reference proteome</keyword>
<dbReference type="PROSITE" id="PS50830">
    <property type="entry name" value="TNASE_3"/>
    <property type="match status" value="1"/>
</dbReference>
<dbReference type="Pfam" id="PF00565">
    <property type="entry name" value="SNase"/>
    <property type="match status" value="1"/>
</dbReference>
<dbReference type="PANTHER" id="PTHR12302">
    <property type="entry name" value="EBNA2 BINDING PROTEIN P100"/>
    <property type="match status" value="1"/>
</dbReference>
<dbReference type="EMBL" id="JABBGK010000001">
    <property type="protein sequence ID" value="NML73288.1"/>
    <property type="molecule type" value="Genomic_DNA"/>
</dbReference>
<evidence type="ECO:0000313" key="3">
    <source>
        <dbReference type="Proteomes" id="UP000541470"/>
    </source>
</evidence>
<name>A0A7Y0FUE6_9HYPH</name>
<sequence>MGQIVNRSLRLLRDGVVAVSAVLLALVIASKLDQDNRIRLTGRFVAVDGDTLAQGNQRFRLEGIDAPEIAQTCGVEPAVDPCGSSARARLAAFVSEPSFSCSGGGVDRYGRQLVRCVADGLDVNRAMVREGLAVAYGDYGGEEAAAREEGLGIWSGPFDRPSDWRRIHRAGMEETEHASGLFALLRRWLGIN</sequence>
<dbReference type="PANTHER" id="PTHR12302:SF26">
    <property type="entry name" value="BLR1266 PROTEIN"/>
    <property type="match status" value="1"/>
</dbReference>
<organism evidence="2 3">
    <name type="scientific">Rhizobium terricola</name>
    <dbReference type="NCBI Taxonomy" id="2728849"/>
    <lineage>
        <taxon>Bacteria</taxon>
        <taxon>Pseudomonadati</taxon>
        <taxon>Pseudomonadota</taxon>
        <taxon>Alphaproteobacteria</taxon>
        <taxon>Hyphomicrobiales</taxon>
        <taxon>Rhizobiaceae</taxon>
        <taxon>Rhizobium/Agrobacterium group</taxon>
        <taxon>Rhizobium</taxon>
    </lineage>
</organism>
<dbReference type="InterPro" id="IPR016071">
    <property type="entry name" value="Staphylococal_nuclease_OB-fold"/>
</dbReference>
<feature type="domain" description="TNase-like" evidence="1">
    <location>
        <begin position="47"/>
        <end position="156"/>
    </location>
</feature>
<dbReference type="InterPro" id="IPR035437">
    <property type="entry name" value="SNase_OB-fold_sf"/>
</dbReference>
<proteinExistence type="predicted"/>
<evidence type="ECO:0000313" key="2">
    <source>
        <dbReference type="EMBL" id="NML73288.1"/>
    </source>
</evidence>
<dbReference type="Gene3D" id="2.40.50.90">
    <property type="match status" value="1"/>
</dbReference>
<evidence type="ECO:0000259" key="1">
    <source>
        <dbReference type="PROSITE" id="PS50830"/>
    </source>
</evidence>
<gene>
    <name evidence="2" type="ORF">HHL25_04020</name>
</gene>
<reference evidence="2 3" key="1">
    <citation type="submission" date="2020-04" db="EMBL/GenBank/DDBJ databases">
        <title>Rhizobium sp. S-51 isolated from soil.</title>
        <authorList>
            <person name="Dahal R.H."/>
        </authorList>
    </citation>
    <scope>NUCLEOTIDE SEQUENCE [LARGE SCALE GENOMIC DNA]</scope>
    <source>
        <strain evidence="2 3">S-51</strain>
    </source>
</reference>
<accession>A0A7Y0FUE6</accession>